<dbReference type="Proteomes" id="UP001151699">
    <property type="component" value="Chromosome B"/>
</dbReference>
<evidence type="ECO:0000313" key="1">
    <source>
        <dbReference type="EMBL" id="KAJ6642443.1"/>
    </source>
</evidence>
<reference evidence="1" key="1">
    <citation type="submission" date="2022-07" db="EMBL/GenBank/DDBJ databases">
        <authorList>
            <person name="Trinca V."/>
            <person name="Uliana J.V.C."/>
            <person name="Torres T.T."/>
            <person name="Ward R.J."/>
            <person name="Monesi N."/>
        </authorList>
    </citation>
    <scope>NUCLEOTIDE SEQUENCE</scope>
    <source>
        <strain evidence="1">HSMRA1968</strain>
        <tissue evidence="1">Whole embryos</tissue>
    </source>
</reference>
<sequence length="98" mass="10780">MKPQATCMRRQLPVAHEPYCLISPHEIGIFTTFDVVKDLILLSESVSKYQPVESSSHKIHLRKLKASIKVSSILKSLLTVVAMQGATSVTGTPAIYIT</sequence>
<gene>
    <name evidence="1" type="ORF">Bhyg_07391</name>
</gene>
<accession>A0A9Q0N2M1</accession>
<comment type="caution">
    <text evidence="1">The sequence shown here is derived from an EMBL/GenBank/DDBJ whole genome shotgun (WGS) entry which is preliminary data.</text>
</comment>
<dbReference type="EMBL" id="WJQU01000002">
    <property type="protein sequence ID" value="KAJ6642443.1"/>
    <property type="molecule type" value="Genomic_DNA"/>
</dbReference>
<evidence type="ECO:0000313" key="2">
    <source>
        <dbReference type="Proteomes" id="UP001151699"/>
    </source>
</evidence>
<proteinExistence type="predicted"/>
<protein>
    <submittedName>
        <fullName evidence="1">Uncharacterized protein</fullName>
    </submittedName>
</protein>
<dbReference type="AlphaFoldDB" id="A0A9Q0N2M1"/>
<name>A0A9Q0N2M1_9DIPT</name>
<keyword evidence="2" id="KW-1185">Reference proteome</keyword>
<organism evidence="1 2">
    <name type="scientific">Pseudolycoriella hygida</name>
    <dbReference type="NCBI Taxonomy" id="35572"/>
    <lineage>
        <taxon>Eukaryota</taxon>
        <taxon>Metazoa</taxon>
        <taxon>Ecdysozoa</taxon>
        <taxon>Arthropoda</taxon>
        <taxon>Hexapoda</taxon>
        <taxon>Insecta</taxon>
        <taxon>Pterygota</taxon>
        <taxon>Neoptera</taxon>
        <taxon>Endopterygota</taxon>
        <taxon>Diptera</taxon>
        <taxon>Nematocera</taxon>
        <taxon>Sciaroidea</taxon>
        <taxon>Sciaridae</taxon>
        <taxon>Pseudolycoriella</taxon>
    </lineage>
</organism>